<gene>
    <name evidence="7" type="primary">fdhF</name>
    <name evidence="7" type="ORF">GCM10023338_12940</name>
</gene>
<dbReference type="Gene3D" id="2.40.40.20">
    <property type="match status" value="1"/>
</dbReference>
<dbReference type="Pfam" id="PF00384">
    <property type="entry name" value="Molybdopterin"/>
    <property type="match status" value="1"/>
</dbReference>
<evidence type="ECO:0000259" key="5">
    <source>
        <dbReference type="Pfam" id="PF00384"/>
    </source>
</evidence>
<name>A0ABP9MSB3_9GAMM</name>
<accession>A0ABP9MSB3</accession>
<keyword evidence="2" id="KW-0560">Oxidoreductase</keyword>
<dbReference type="PANTHER" id="PTHR43105">
    <property type="entry name" value="RESPIRATORY NITRATE REDUCTASE"/>
    <property type="match status" value="1"/>
</dbReference>
<dbReference type="InterPro" id="IPR009010">
    <property type="entry name" value="Asp_de-COase-like_dom_sf"/>
</dbReference>
<dbReference type="SUPFAM" id="SSF50692">
    <property type="entry name" value="ADC-like"/>
    <property type="match status" value="1"/>
</dbReference>
<evidence type="ECO:0000256" key="2">
    <source>
        <dbReference type="ARBA" id="ARBA00023002"/>
    </source>
</evidence>
<reference evidence="8" key="1">
    <citation type="journal article" date="2019" name="Int. J. Syst. Evol. Microbiol.">
        <title>The Global Catalogue of Microorganisms (GCM) 10K type strain sequencing project: providing services to taxonomists for standard genome sequencing and annotation.</title>
        <authorList>
            <consortium name="The Broad Institute Genomics Platform"/>
            <consortium name="The Broad Institute Genome Sequencing Center for Infectious Disease"/>
            <person name="Wu L."/>
            <person name="Ma J."/>
        </authorList>
    </citation>
    <scope>NUCLEOTIDE SEQUENCE [LARGE SCALE GENOMIC DNA]</scope>
    <source>
        <strain evidence="8">JCM 18424</strain>
    </source>
</reference>
<keyword evidence="8" id="KW-1185">Reference proteome</keyword>
<feature type="domain" description="Molybdopterin dinucleotide-binding" evidence="6">
    <location>
        <begin position="419"/>
        <end position="526"/>
    </location>
</feature>
<sequence length="560" mass="62976">MSNSINEIEDVDCLLVFGYNAADSHPIIARRVIKAKEKGAKIIVCDPRYIETARIADAWLPLKNGTNVALLNAFVYVIIEEKLYKANYVNQFTEGFEAMKQTVQQYTPEYSETITGIPAQKIREAARMYAKSSGALIMWGMGVTQWNQGVDAVKTLASLALLTGNLGRPNVGISPVRGQNNVQGACDMGALPNQFPGYQAVTDDAIRAKFEKAWGVESLPSKVGEFLSEVPHLVVHEDKIKAFYVMGEDPMQTEADLSMVQQSFEQLEFVIVQDIFMTKTALMADVVFPATSWGEHEGVYTSADRGFQYFNKAVDPKGDVKTDWQIISLMSTAMGYPMNYANTKEIWDEMRALCPSFSGVTYEKLEGLGHVQWPCPDENHQGTEWLYQNNLFSTPSKKGQLYATQWRPPLEKTDQEYPFILSTVREVGHYSCRSMTGNCSALQTLADEPGFVQIHPDDAMKMGIKDQDLVWIASRRGQVMTRANFNERVNKGAVYMTYQWWIGACNKLTLDVGDPITKTPEYKHCAVKLEVIDDQAWAENYVQETYMEIKESLNLTMNGL</sequence>
<dbReference type="EMBL" id="BAABKE010000004">
    <property type="protein sequence ID" value="GAA5099446.1"/>
    <property type="molecule type" value="Genomic_DNA"/>
</dbReference>
<dbReference type="InterPro" id="IPR006478">
    <property type="entry name" value="Formate_DH_asu"/>
</dbReference>
<dbReference type="NCBIfam" id="TIGR01591">
    <property type="entry name" value="Fdh-alpha"/>
    <property type="match status" value="1"/>
</dbReference>
<organism evidence="7 8">
    <name type="scientific">Wohlfahrtiimonas larvae</name>
    <dbReference type="NCBI Taxonomy" id="1157986"/>
    <lineage>
        <taxon>Bacteria</taxon>
        <taxon>Pseudomonadati</taxon>
        <taxon>Pseudomonadota</taxon>
        <taxon>Gammaproteobacteria</taxon>
        <taxon>Cardiobacteriales</taxon>
        <taxon>Ignatzschineriaceae</taxon>
        <taxon>Wohlfahrtiimonas</taxon>
    </lineage>
</organism>
<keyword evidence="3" id="KW-0408">Iron</keyword>
<dbReference type="SUPFAM" id="SSF53706">
    <property type="entry name" value="Formate dehydrogenase/DMSO reductase, domains 1-3"/>
    <property type="match status" value="1"/>
</dbReference>
<feature type="domain" description="Molybdopterin oxidoreductase" evidence="5">
    <location>
        <begin position="1"/>
        <end position="330"/>
    </location>
</feature>
<evidence type="ECO:0000256" key="4">
    <source>
        <dbReference type="ARBA" id="ARBA00023014"/>
    </source>
</evidence>
<dbReference type="InterPro" id="IPR006656">
    <property type="entry name" value="Mopterin_OxRdtase"/>
</dbReference>
<dbReference type="Gene3D" id="3.40.50.740">
    <property type="match status" value="1"/>
</dbReference>
<dbReference type="InterPro" id="IPR006657">
    <property type="entry name" value="MoPterin_dinucl-bd_dom"/>
</dbReference>
<keyword evidence="4" id="KW-0411">Iron-sulfur</keyword>
<evidence type="ECO:0000313" key="7">
    <source>
        <dbReference type="EMBL" id="GAA5099446.1"/>
    </source>
</evidence>
<dbReference type="Gene3D" id="3.40.228.10">
    <property type="entry name" value="Dimethylsulfoxide Reductase, domain 2"/>
    <property type="match status" value="1"/>
</dbReference>
<comment type="caution">
    <text evidence="7">The sequence shown here is derived from an EMBL/GenBank/DDBJ whole genome shotgun (WGS) entry which is preliminary data.</text>
</comment>
<dbReference type="PANTHER" id="PTHR43105:SF14">
    <property type="entry name" value="FORMATE DEHYDROGENASE H"/>
    <property type="match status" value="1"/>
</dbReference>
<dbReference type="Proteomes" id="UP001500631">
    <property type="component" value="Unassembled WGS sequence"/>
</dbReference>
<evidence type="ECO:0000313" key="8">
    <source>
        <dbReference type="Proteomes" id="UP001500631"/>
    </source>
</evidence>
<evidence type="ECO:0000256" key="1">
    <source>
        <dbReference type="ARBA" id="ARBA00022723"/>
    </source>
</evidence>
<dbReference type="Pfam" id="PF01568">
    <property type="entry name" value="Molydop_binding"/>
    <property type="match status" value="1"/>
</dbReference>
<evidence type="ECO:0000259" key="6">
    <source>
        <dbReference type="Pfam" id="PF01568"/>
    </source>
</evidence>
<protein>
    <submittedName>
        <fullName evidence="7">Formate dehydrogenase subunit alpha</fullName>
    </submittedName>
</protein>
<keyword evidence="1" id="KW-0479">Metal-binding</keyword>
<evidence type="ECO:0000256" key="3">
    <source>
        <dbReference type="ARBA" id="ARBA00023004"/>
    </source>
</evidence>
<dbReference type="InterPro" id="IPR050123">
    <property type="entry name" value="Prok_molybdopt-oxidoreductase"/>
</dbReference>
<proteinExistence type="predicted"/>